<evidence type="ECO:0000256" key="7">
    <source>
        <dbReference type="ARBA" id="ARBA00023136"/>
    </source>
</evidence>
<dbReference type="PANTHER" id="PTHR12815:SF47">
    <property type="entry name" value="TRANSLOCATION AND ASSEMBLY MODULE SUBUNIT TAMA"/>
    <property type="match status" value="1"/>
</dbReference>
<keyword evidence="6 11" id="KW-0732">Signal</keyword>
<dbReference type="PANTHER" id="PTHR12815">
    <property type="entry name" value="SORTING AND ASSEMBLY MACHINERY SAMM50 PROTEIN FAMILY MEMBER"/>
    <property type="match status" value="1"/>
</dbReference>
<protein>
    <recommendedName>
        <fullName evidence="3">Translocation and assembly module subunit TamA</fullName>
    </recommendedName>
    <alternativeName>
        <fullName evidence="9">Autotransporter assembly factor TamA</fullName>
    </alternativeName>
</protein>
<comment type="similarity">
    <text evidence="2">Belongs to the TamA family.</text>
</comment>
<evidence type="ECO:0000256" key="4">
    <source>
        <dbReference type="ARBA" id="ARBA00022452"/>
    </source>
</evidence>
<evidence type="ECO:0000256" key="10">
    <source>
        <dbReference type="ARBA" id="ARBA00093548"/>
    </source>
</evidence>
<dbReference type="Pfam" id="PF17243">
    <property type="entry name" value="POTRA_TamA_1"/>
    <property type="match status" value="1"/>
</dbReference>
<feature type="signal peptide" evidence="11">
    <location>
        <begin position="1"/>
        <end position="19"/>
    </location>
</feature>
<accession>A0ABP9M784</accession>
<evidence type="ECO:0000256" key="2">
    <source>
        <dbReference type="ARBA" id="ARBA00010248"/>
    </source>
</evidence>
<keyword evidence="4" id="KW-1134">Transmembrane beta strand</keyword>
<organism evidence="14 15">
    <name type="scientific">Paenalcaligenes hermetiae</name>
    <dbReference type="NCBI Taxonomy" id="1157987"/>
    <lineage>
        <taxon>Bacteria</taxon>
        <taxon>Pseudomonadati</taxon>
        <taxon>Pseudomonadota</taxon>
        <taxon>Betaproteobacteria</taxon>
        <taxon>Burkholderiales</taxon>
        <taxon>Alcaligenaceae</taxon>
        <taxon>Paenalcaligenes</taxon>
    </lineage>
</organism>
<dbReference type="Proteomes" id="UP001500227">
    <property type="component" value="Unassembled WGS sequence"/>
</dbReference>
<dbReference type="InterPro" id="IPR039910">
    <property type="entry name" value="D15-like"/>
</dbReference>
<comment type="caution">
    <text evidence="14">The sequence shown here is derived from an EMBL/GenBank/DDBJ whole genome shotgun (WGS) entry which is preliminary data.</text>
</comment>
<comment type="subunit">
    <text evidence="10">Interacts with TamB to form the translocation and assembly module (TAM).</text>
</comment>
<evidence type="ECO:0000313" key="15">
    <source>
        <dbReference type="Proteomes" id="UP001500227"/>
    </source>
</evidence>
<gene>
    <name evidence="14" type="ORF">GCM10023337_12660</name>
</gene>
<dbReference type="Gene3D" id="2.40.160.50">
    <property type="entry name" value="membrane protein fhac: a member of the omp85/tpsb transporter family"/>
    <property type="match status" value="1"/>
</dbReference>
<feature type="chain" id="PRO_5047163967" description="Translocation and assembly module subunit TamA" evidence="11">
    <location>
        <begin position="20"/>
        <end position="596"/>
    </location>
</feature>
<dbReference type="InterPro" id="IPR000184">
    <property type="entry name" value="Bac_surfAg_D15"/>
</dbReference>
<evidence type="ECO:0000259" key="13">
    <source>
        <dbReference type="Pfam" id="PF17243"/>
    </source>
</evidence>
<dbReference type="InterPro" id="IPR035243">
    <property type="entry name" value="TamA_POTRA_Dom_1"/>
</dbReference>
<keyword evidence="7" id="KW-0472">Membrane</keyword>
<keyword evidence="8" id="KW-0998">Cell outer membrane</keyword>
<evidence type="ECO:0000256" key="5">
    <source>
        <dbReference type="ARBA" id="ARBA00022692"/>
    </source>
</evidence>
<evidence type="ECO:0000259" key="12">
    <source>
        <dbReference type="Pfam" id="PF01103"/>
    </source>
</evidence>
<evidence type="ECO:0000256" key="1">
    <source>
        <dbReference type="ARBA" id="ARBA00004442"/>
    </source>
</evidence>
<dbReference type="Gene3D" id="3.10.20.310">
    <property type="entry name" value="membrane protein fhac"/>
    <property type="match status" value="3"/>
</dbReference>
<evidence type="ECO:0000256" key="11">
    <source>
        <dbReference type="SAM" id="SignalP"/>
    </source>
</evidence>
<proteinExistence type="inferred from homology"/>
<name>A0ABP9M784_9BURK</name>
<dbReference type="Pfam" id="PF01103">
    <property type="entry name" value="Omp85"/>
    <property type="match status" value="1"/>
</dbReference>
<feature type="domain" description="TamA POTRA" evidence="13">
    <location>
        <begin position="49"/>
        <end position="108"/>
    </location>
</feature>
<evidence type="ECO:0000256" key="6">
    <source>
        <dbReference type="ARBA" id="ARBA00022729"/>
    </source>
</evidence>
<evidence type="ECO:0000256" key="3">
    <source>
        <dbReference type="ARBA" id="ARBA00015419"/>
    </source>
</evidence>
<dbReference type="EMBL" id="BAABKD010000009">
    <property type="protein sequence ID" value="GAA5089578.1"/>
    <property type="molecule type" value="Genomic_DNA"/>
</dbReference>
<reference evidence="15" key="1">
    <citation type="journal article" date="2019" name="Int. J. Syst. Evol. Microbiol.">
        <title>The Global Catalogue of Microorganisms (GCM) 10K type strain sequencing project: providing services to taxonomists for standard genome sequencing and annotation.</title>
        <authorList>
            <consortium name="The Broad Institute Genomics Platform"/>
            <consortium name="The Broad Institute Genome Sequencing Center for Infectious Disease"/>
            <person name="Wu L."/>
            <person name="Ma J."/>
        </authorList>
    </citation>
    <scope>NUCLEOTIDE SEQUENCE [LARGE SCALE GENOMIC DNA]</scope>
    <source>
        <strain evidence="15">JCM 18423</strain>
    </source>
</reference>
<evidence type="ECO:0000313" key="14">
    <source>
        <dbReference type="EMBL" id="GAA5089578.1"/>
    </source>
</evidence>
<dbReference type="RefSeq" id="WP_345370469.1">
    <property type="nucleotide sequence ID" value="NZ_BAABKD010000009.1"/>
</dbReference>
<evidence type="ECO:0000256" key="9">
    <source>
        <dbReference type="ARBA" id="ARBA00033063"/>
    </source>
</evidence>
<comment type="subcellular location">
    <subcellularLocation>
        <location evidence="1">Cell outer membrane</location>
    </subcellularLocation>
</comment>
<keyword evidence="15" id="KW-1185">Reference proteome</keyword>
<sequence length="596" mass="66905">MRVRALIAILCLVPVIGWAETSSETTSTPEVVIDPGGVGPQALKAIYGAVDAITRLAEDQDLDEISRLRRRAHDATVSALQTQGYYDPIVTLEVGEDYQGETWDILIEPGEQTRVRHVDLSFSGQINEPEFAPRVQKIREAWPLNQGDVFLNKDWSDAKADLLQSVKSKDFYYARYTHTQATVTADKNTADLDLAIRSGPRVRMGELYTSGLKRVPEKLIRRYVRYEPGEPYDQDKLDDWQQALQSTTFFRGAFVTLDEQAQGQRVRADGEVEMPVSVRVTEAPARRFTGSLGVDSDHGPRLEAFYRQNIVFGQPVWTETGLGVDKDRQRFFSDVHFPPTYKGFKNSFGVLYEHQDIEGLKQTRAATGIKSKYEFDTNTRADYETQWSLMGVWDESKVSGEPATQRGTSLEATWQVLRRNVDNKYDPREGNLFDMDIGVNYPLSGGKKTLYRAGLRAQQWIPIGKNDVFMLRAEAGKVWPNADRIPMGFGFRTGGARSIRGYKYYSIGRERGSAVVGAPALAVLSAEYQYFFNSTYGVSTFVDVGDAGESFRDLSPHWGYGVGAAVRTPAGPFYVDLAYGQKTRDIRLHFSLGIAF</sequence>
<keyword evidence="5" id="KW-0812">Transmembrane</keyword>
<evidence type="ECO:0000256" key="8">
    <source>
        <dbReference type="ARBA" id="ARBA00023237"/>
    </source>
</evidence>
<feature type="domain" description="Bacterial surface antigen (D15)" evidence="12">
    <location>
        <begin position="346"/>
        <end position="596"/>
    </location>
</feature>